<feature type="compositionally biased region" description="Basic and acidic residues" evidence="5">
    <location>
        <begin position="353"/>
        <end position="364"/>
    </location>
</feature>
<dbReference type="STRING" id="905079.L1J9B8"/>
<keyword evidence="1" id="KW-0479">Metal-binding</keyword>
<organism evidence="7">
    <name type="scientific">Guillardia theta (strain CCMP2712)</name>
    <name type="common">Cryptophyte</name>
    <dbReference type="NCBI Taxonomy" id="905079"/>
    <lineage>
        <taxon>Eukaryota</taxon>
        <taxon>Cryptophyceae</taxon>
        <taxon>Pyrenomonadales</taxon>
        <taxon>Geminigeraceae</taxon>
        <taxon>Guillardia</taxon>
    </lineage>
</organism>
<keyword evidence="3" id="KW-0862">Zinc</keyword>
<dbReference type="GO" id="GO:0003697">
    <property type="term" value="F:single-stranded DNA binding"/>
    <property type="evidence" value="ECO:0007669"/>
    <property type="project" value="InterPro"/>
</dbReference>
<dbReference type="InterPro" id="IPR001841">
    <property type="entry name" value="Znf_RING"/>
</dbReference>
<dbReference type="GO" id="GO:0006301">
    <property type="term" value="P:DNA damage tolerance"/>
    <property type="evidence" value="ECO:0007669"/>
    <property type="project" value="InterPro"/>
</dbReference>
<dbReference type="EnsemblProtists" id="EKX44665">
    <property type="protein sequence ID" value="EKX44665"/>
    <property type="gene ID" value="GUITHDRAFT_109441"/>
</dbReference>
<dbReference type="KEGG" id="gtt:GUITHDRAFT_109441"/>
<dbReference type="InterPro" id="IPR017907">
    <property type="entry name" value="Znf_RING_CS"/>
</dbReference>
<accession>L1J9B8</accession>
<dbReference type="PANTHER" id="PTHR14134">
    <property type="entry name" value="E3 UBIQUITIN-PROTEIN LIGASE RAD18"/>
    <property type="match status" value="1"/>
</dbReference>
<evidence type="ECO:0000256" key="5">
    <source>
        <dbReference type="SAM" id="MobiDB-lite"/>
    </source>
</evidence>
<sequence length="364" mass="41470">MNVAKCSSCKQTTLCLEEGGVLTCLDCKPTRKKAKGSKGGEVLTSTTQADKSIMRDAMKAFENDLTCPICLDLVARPVTLTECGHTFCFLCIRTNISTVQQQHLVPSCPNCRKNITTAPSAPNLMIEKCVKTLIGSKPQSEQAELMNKLNEAAQRADRIMRQEDDLWSCFKMQQEPLFDDGDDVYRCRVCMWEIDEDFTCTNPACRRRWSSTHDMRGRQVVIDDEDDIEEEEEEEEDADELDSEDSLHDFIDDAEQVVDYPLSQDDDDRHGSSRRRSRAQPRSMEVSYDASREEPETRSRRRRSSRRAEQGSSSRHSRHQSLSDSEEAAMKKIRPQRKRADPIGERGGSGTVEMKDRDRRRGAL</sequence>
<evidence type="ECO:0000256" key="1">
    <source>
        <dbReference type="ARBA" id="ARBA00022723"/>
    </source>
</evidence>
<dbReference type="OrthoDB" id="6105938at2759"/>
<feature type="region of interest" description="Disordered" evidence="5">
    <location>
        <begin position="259"/>
        <end position="364"/>
    </location>
</feature>
<dbReference type="InterPro" id="IPR013083">
    <property type="entry name" value="Znf_RING/FYVE/PHD"/>
</dbReference>
<evidence type="ECO:0000313" key="7">
    <source>
        <dbReference type="EMBL" id="EKX44665.1"/>
    </source>
</evidence>
<reference evidence="9" key="2">
    <citation type="submission" date="2012-11" db="EMBL/GenBank/DDBJ databases">
        <authorList>
            <person name="Kuo A."/>
            <person name="Curtis B.A."/>
            <person name="Tanifuji G."/>
            <person name="Burki F."/>
            <person name="Gruber A."/>
            <person name="Irimia M."/>
            <person name="Maruyama S."/>
            <person name="Arias M.C."/>
            <person name="Ball S.G."/>
            <person name="Gile G.H."/>
            <person name="Hirakawa Y."/>
            <person name="Hopkins J.F."/>
            <person name="Rensing S.A."/>
            <person name="Schmutz J."/>
            <person name="Symeonidi A."/>
            <person name="Elias M."/>
            <person name="Eveleigh R.J."/>
            <person name="Herman E.K."/>
            <person name="Klute M.J."/>
            <person name="Nakayama T."/>
            <person name="Obornik M."/>
            <person name="Reyes-Prieto A."/>
            <person name="Armbrust E.V."/>
            <person name="Aves S.J."/>
            <person name="Beiko R.G."/>
            <person name="Coutinho P."/>
            <person name="Dacks J.B."/>
            <person name="Durnford D.G."/>
            <person name="Fast N.M."/>
            <person name="Green B.R."/>
            <person name="Grisdale C."/>
            <person name="Hempe F."/>
            <person name="Henrissat B."/>
            <person name="Hoppner M.P."/>
            <person name="Ishida K.-I."/>
            <person name="Kim E."/>
            <person name="Koreny L."/>
            <person name="Kroth P.G."/>
            <person name="Liu Y."/>
            <person name="Malik S.-B."/>
            <person name="Maier U.G."/>
            <person name="McRose D."/>
            <person name="Mock T."/>
            <person name="Neilson J.A."/>
            <person name="Onodera N.T."/>
            <person name="Poole A.M."/>
            <person name="Pritham E.J."/>
            <person name="Richards T.A."/>
            <person name="Rocap G."/>
            <person name="Roy S.W."/>
            <person name="Sarai C."/>
            <person name="Schaack S."/>
            <person name="Shirato S."/>
            <person name="Slamovits C.H."/>
            <person name="Spencer D.F."/>
            <person name="Suzuki S."/>
            <person name="Worden A.Z."/>
            <person name="Zauner S."/>
            <person name="Barry K."/>
            <person name="Bell C."/>
            <person name="Bharti A.K."/>
            <person name="Crow J.A."/>
            <person name="Grimwood J."/>
            <person name="Kramer R."/>
            <person name="Lindquist E."/>
            <person name="Lucas S."/>
            <person name="Salamov A."/>
            <person name="McFadden G.I."/>
            <person name="Lane C.E."/>
            <person name="Keeling P.J."/>
            <person name="Gray M.W."/>
            <person name="Grigoriev I.V."/>
            <person name="Archibald J.M."/>
        </authorList>
    </citation>
    <scope>NUCLEOTIDE SEQUENCE</scope>
    <source>
        <strain evidence="9">CCMP2712</strain>
    </source>
</reference>
<dbReference type="HOGENOM" id="CLU_761744_0_0_1"/>
<gene>
    <name evidence="7" type="ORF">GUITHDRAFT_109441</name>
</gene>
<evidence type="ECO:0000256" key="3">
    <source>
        <dbReference type="ARBA" id="ARBA00022833"/>
    </source>
</evidence>
<dbReference type="Gene3D" id="3.30.40.10">
    <property type="entry name" value="Zinc/RING finger domain, C3HC4 (zinc finger)"/>
    <property type="match status" value="1"/>
</dbReference>
<evidence type="ECO:0000256" key="4">
    <source>
        <dbReference type="PROSITE-ProRule" id="PRU00175"/>
    </source>
</evidence>
<dbReference type="GO" id="GO:0006513">
    <property type="term" value="P:protein monoubiquitination"/>
    <property type="evidence" value="ECO:0007669"/>
    <property type="project" value="InterPro"/>
</dbReference>
<evidence type="ECO:0000313" key="8">
    <source>
        <dbReference type="EnsemblProtists" id="EKX44665"/>
    </source>
</evidence>
<dbReference type="GO" id="GO:0061630">
    <property type="term" value="F:ubiquitin protein ligase activity"/>
    <property type="evidence" value="ECO:0007669"/>
    <property type="project" value="InterPro"/>
</dbReference>
<reference evidence="7 9" key="1">
    <citation type="journal article" date="2012" name="Nature">
        <title>Algal genomes reveal evolutionary mosaicism and the fate of nucleomorphs.</title>
        <authorList>
            <consortium name="DOE Joint Genome Institute"/>
            <person name="Curtis B.A."/>
            <person name="Tanifuji G."/>
            <person name="Burki F."/>
            <person name="Gruber A."/>
            <person name="Irimia M."/>
            <person name="Maruyama S."/>
            <person name="Arias M.C."/>
            <person name="Ball S.G."/>
            <person name="Gile G.H."/>
            <person name="Hirakawa Y."/>
            <person name="Hopkins J.F."/>
            <person name="Kuo A."/>
            <person name="Rensing S.A."/>
            <person name="Schmutz J."/>
            <person name="Symeonidi A."/>
            <person name="Elias M."/>
            <person name="Eveleigh R.J."/>
            <person name="Herman E.K."/>
            <person name="Klute M.J."/>
            <person name="Nakayama T."/>
            <person name="Obornik M."/>
            <person name="Reyes-Prieto A."/>
            <person name="Armbrust E.V."/>
            <person name="Aves S.J."/>
            <person name="Beiko R.G."/>
            <person name="Coutinho P."/>
            <person name="Dacks J.B."/>
            <person name="Durnford D.G."/>
            <person name="Fast N.M."/>
            <person name="Green B.R."/>
            <person name="Grisdale C.J."/>
            <person name="Hempel F."/>
            <person name="Henrissat B."/>
            <person name="Hoppner M.P."/>
            <person name="Ishida K."/>
            <person name="Kim E."/>
            <person name="Koreny L."/>
            <person name="Kroth P.G."/>
            <person name="Liu Y."/>
            <person name="Malik S.B."/>
            <person name="Maier U.G."/>
            <person name="McRose D."/>
            <person name="Mock T."/>
            <person name="Neilson J.A."/>
            <person name="Onodera N.T."/>
            <person name="Poole A.M."/>
            <person name="Pritham E.J."/>
            <person name="Richards T.A."/>
            <person name="Rocap G."/>
            <person name="Roy S.W."/>
            <person name="Sarai C."/>
            <person name="Schaack S."/>
            <person name="Shirato S."/>
            <person name="Slamovits C.H."/>
            <person name="Spencer D.F."/>
            <person name="Suzuki S."/>
            <person name="Worden A.Z."/>
            <person name="Zauner S."/>
            <person name="Barry K."/>
            <person name="Bell C."/>
            <person name="Bharti A.K."/>
            <person name="Crow J.A."/>
            <person name="Grimwood J."/>
            <person name="Kramer R."/>
            <person name="Lindquist E."/>
            <person name="Lucas S."/>
            <person name="Salamov A."/>
            <person name="McFadden G.I."/>
            <person name="Lane C.E."/>
            <person name="Keeling P.J."/>
            <person name="Gray M.W."/>
            <person name="Grigoriev I.V."/>
            <person name="Archibald J.M."/>
        </authorList>
    </citation>
    <scope>NUCLEOTIDE SEQUENCE</scope>
    <source>
        <strain evidence="7 9">CCMP2712</strain>
    </source>
</reference>
<evidence type="ECO:0000256" key="2">
    <source>
        <dbReference type="ARBA" id="ARBA00022771"/>
    </source>
</evidence>
<reference evidence="8" key="3">
    <citation type="submission" date="2016-03" db="UniProtKB">
        <authorList>
            <consortium name="EnsemblProtists"/>
        </authorList>
    </citation>
    <scope>IDENTIFICATION</scope>
</reference>
<protein>
    <recommendedName>
        <fullName evidence="6">RING-type domain-containing protein</fullName>
    </recommendedName>
</protein>
<dbReference type="OMA" id="NIVHMFI"/>
<dbReference type="InterPro" id="IPR018957">
    <property type="entry name" value="Znf_C3HC4_RING-type"/>
</dbReference>
<keyword evidence="9" id="KW-1185">Reference proteome</keyword>
<evidence type="ECO:0000313" key="9">
    <source>
        <dbReference type="Proteomes" id="UP000011087"/>
    </source>
</evidence>
<dbReference type="GO" id="GO:0008270">
    <property type="term" value="F:zinc ion binding"/>
    <property type="evidence" value="ECO:0007669"/>
    <property type="project" value="UniProtKB-KW"/>
</dbReference>
<keyword evidence="2 4" id="KW-0863">Zinc-finger</keyword>
<dbReference type="EMBL" id="JH993003">
    <property type="protein sequence ID" value="EKX44665.1"/>
    <property type="molecule type" value="Genomic_DNA"/>
</dbReference>
<dbReference type="PROSITE" id="PS50089">
    <property type="entry name" value="ZF_RING_2"/>
    <property type="match status" value="1"/>
</dbReference>
<feature type="compositionally biased region" description="Acidic residues" evidence="5">
    <location>
        <begin position="223"/>
        <end position="244"/>
    </location>
</feature>
<proteinExistence type="predicted"/>
<dbReference type="SUPFAM" id="SSF57850">
    <property type="entry name" value="RING/U-box"/>
    <property type="match status" value="1"/>
</dbReference>
<dbReference type="eggNOG" id="KOG2177">
    <property type="taxonomic scope" value="Eukaryota"/>
</dbReference>
<dbReference type="SMART" id="SM00184">
    <property type="entry name" value="RING"/>
    <property type="match status" value="1"/>
</dbReference>
<feature type="region of interest" description="Disordered" evidence="5">
    <location>
        <begin position="223"/>
        <end position="245"/>
    </location>
</feature>
<dbReference type="RefSeq" id="XP_005831645.1">
    <property type="nucleotide sequence ID" value="XM_005831588.1"/>
</dbReference>
<dbReference type="InterPro" id="IPR039577">
    <property type="entry name" value="Rad18"/>
</dbReference>
<dbReference type="Pfam" id="PF00097">
    <property type="entry name" value="zf-C3HC4"/>
    <property type="match status" value="1"/>
</dbReference>
<evidence type="ECO:0000259" key="6">
    <source>
        <dbReference type="PROSITE" id="PS50089"/>
    </source>
</evidence>
<dbReference type="AlphaFoldDB" id="L1J9B8"/>
<name>L1J9B8_GUITC</name>
<dbReference type="PaxDb" id="55529-EKX44665"/>
<dbReference type="GeneID" id="17301378"/>
<dbReference type="Proteomes" id="UP000011087">
    <property type="component" value="Unassembled WGS sequence"/>
</dbReference>
<dbReference type="PROSITE" id="PS00518">
    <property type="entry name" value="ZF_RING_1"/>
    <property type="match status" value="1"/>
</dbReference>
<feature type="domain" description="RING-type" evidence="6">
    <location>
        <begin position="67"/>
        <end position="112"/>
    </location>
</feature>